<sequence>MTDKTTKWMIYESIKIILLAIIAICAIYMANSEHNRNNPPIVQEMEFVDLDCINGPCQK</sequence>
<protein>
    <submittedName>
        <fullName evidence="2">Uncharacterized protein</fullName>
    </submittedName>
</protein>
<dbReference type="KEGG" id="nel:NELON_06620"/>
<dbReference type="HOGENOM" id="CLU_2955779_0_0_4"/>
<evidence type="ECO:0000313" key="3">
    <source>
        <dbReference type="Proteomes" id="UP000005536"/>
    </source>
</evidence>
<reference evidence="1 4" key="3">
    <citation type="journal article" date="2015" name="PLoS Genet.">
        <title>Common Cell Shape Evolution of Two Nasopharyngeal Pathogens.</title>
        <authorList>
            <person name="Veyrier F.J."/>
            <person name="Biais N."/>
            <person name="Morales P."/>
            <person name="Belkacem N."/>
            <person name="Guilhen C."/>
            <person name="Ranjeva S."/>
            <person name="Sismeiro O."/>
            <person name="Pehau-Arnaudet G."/>
            <person name="Rocha E.P."/>
            <person name="Werts C."/>
            <person name="Taha M.K."/>
            <person name="Boneca I.G."/>
        </authorList>
    </citation>
    <scope>NUCLEOTIDE SEQUENCE [LARGE SCALE GENOMIC DNA]</scope>
    <source>
        <strain evidence="1 4">ATCC 29315</strain>
    </source>
</reference>
<dbReference type="STRING" id="546263.NELON_06620"/>
<evidence type="ECO:0000313" key="4">
    <source>
        <dbReference type="Proteomes" id="UP000031392"/>
    </source>
</evidence>
<evidence type="ECO:0000313" key="2">
    <source>
        <dbReference type="EMBL" id="EFE50728.1"/>
    </source>
</evidence>
<evidence type="ECO:0000313" key="1">
    <source>
        <dbReference type="EMBL" id="AJE18596.1"/>
    </source>
</evidence>
<reference evidence="2 3" key="1">
    <citation type="submission" date="2010-02" db="EMBL/GenBank/DDBJ databases">
        <authorList>
            <person name="Weinstock G."/>
            <person name="Sodergren E."/>
            <person name="Clifton S."/>
            <person name="Fulton L."/>
            <person name="Fulton B."/>
            <person name="Courtney L."/>
            <person name="Fronick C."/>
            <person name="Harrison M."/>
            <person name="Strong C."/>
            <person name="Farmer C."/>
            <person name="Delahaunty K."/>
            <person name="Markovic C."/>
            <person name="Hall O."/>
            <person name="Minx P."/>
            <person name="Tomlinson C."/>
            <person name="Mitreva M."/>
            <person name="Nelson J."/>
            <person name="Hou S."/>
            <person name="Wollam A."/>
            <person name="Pepin K.H."/>
            <person name="Johnson M."/>
            <person name="Bhonagiri V."/>
            <person name="Zhang X."/>
            <person name="Suruliraj S."/>
            <person name="Warren W."/>
            <person name="Chinwalla A."/>
            <person name="Mardis E.R."/>
            <person name="Wilson R.K."/>
        </authorList>
    </citation>
    <scope>NUCLEOTIDE SEQUENCE [LARGE SCALE GENOMIC DNA]</scope>
    <source>
        <strain evidence="2 3">ATCC 29315</strain>
    </source>
</reference>
<dbReference type="PATRIC" id="fig|546263.7.peg.1422"/>
<gene>
    <name evidence="2" type="ORF">NEIELOOT_00434</name>
    <name evidence="1" type="ORF">NELON_06620</name>
</gene>
<dbReference type="EMBL" id="ADBF01000012">
    <property type="protein sequence ID" value="EFE50728.1"/>
    <property type="molecule type" value="Genomic_DNA"/>
</dbReference>
<name>D4DN10_NEIEG</name>
<organism evidence="2 3">
    <name type="scientific">Neisseria elongata subsp. glycolytica ATCC 29315</name>
    <dbReference type="NCBI Taxonomy" id="546263"/>
    <lineage>
        <taxon>Bacteria</taxon>
        <taxon>Pseudomonadati</taxon>
        <taxon>Pseudomonadota</taxon>
        <taxon>Betaproteobacteria</taxon>
        <taxon>Neisseriales</taxon>
        <taxon>Neisseriaceae</taxon>
        <taxon>Neisseria</taxon>
    </lineage>
</organism>
<dbReference type="Proteomes" id="UP000005536">
    <property type="component" value="Unassembled WGS sequence"/>
</dbReference>
<reference evidence="4" key="2">
    <citation type="submission" date="2014-05" db="EMBL/GenBank/DDBJ databases">
        <title>Complete Genome sequence of Neisseria elongata subsp. glycolytica.</title>
        <authorList>
            <person name="Veyrier F.J."/>
            <person name="Taha M.-K."/>
        </authorList>
    </citation>
    <scope>NUCLEOTIDE SEQUENCE [LARGE SCALE GENOMIC DNA]</scope>
    <source>
        <strain evidence="4">ATCC 29315</strain>
    </source>
</reference>
<dbReference type="Proteomes" id="UP000031392">
    <property type="component" value="Chromosome"/>
</dbReference>
<keyword evidence="4" id="KW-1185">Reference proteome</keyword>
<dbReference type="AlphaFoldDB" id="D4DN10"/>
<dbReference type="EMBL" id="CP007726">
    <property type="protein sequence ID" value="AJE18596.1"/>
    <property type="molecule type" value="Genomic_DNA"/>
</dbReference>
<proteinExistence type="predicted"/>
<accession>D4DN10</accession>